<dbReference type="PANTHER" id="PTHR30237">
    <property type="entry name" value="MURAMOYLTETRAPEPTIDE CARBOXYPEPTIDASE"/>
    <property type="match status" value="1"/>
</dbReference>
<keyword evidence="11" id="KW-1185">Reference proteome</keyword>
<feature type="domain" description="LD-carboxypeptidase N-terminal" evidence="8">
    <location>
        <begin position="47"/>
        <end position="162"/>
    </location>
</feature>
<dbReference type="InterPro" id="IPR027478">
    <property type="entry name" value="LdcA_N"/>
</dbReference>
<feature type="signal peptide" evidence="7">
    <location>
        <begin position="1"/>
        <end position="23"/>
    </location>
</feature>
<evidence type="ECO:0000313" key="10">
    <source>
        <dbReference type="EMBL" id="TCZ69883.1"/>
    </source>
</evidence>
<dbReference type="PANTHER" id="PTHR30237:SF2">
    <property type="entry name" value="MUREIN TETRAPEPTIDE CARBOXYPEPTIDASE"/>
    <property type="match status" value="1"/>
</dbReference>
<evidence type="ECO:0000259" key="9">
    <source>
        <dbReference type="Pfam" id="PF17676"/>
    </source>
</evidence>
<proteinExistence type="inferred from homology"/>
<feature type="active site" description="Charge relay system" evidence="6">
    <location>
        <position position="314"/>
    </location>
</feature>
<dbReference type="GO" id="GO:0004180">
    <property type="term" value="F:carboxypeptidase activity"/>
    <property type="evidence" value="ECO:0007669"/>
    <property type="project" value="UniProtKB-KW"/>
</dbReference>
<keyword evidence="4" id="KW-0378">Hydrolase</keyword>
<dbReference type="InterPro" id="IPR040449">
    <property type="entry name" value="Peptidase_S66_N"/>
</dbReference>
<dbReference type="InterPro" id="IPR003507">
    <property type="entry name" value="S66_fam"/>
</dbReference>
<keyword evidence="7" id="KW-0732">Signal</keyword>
<keyword evidence="5" id="KW-0720">Serine protease</keyword>
<feature type="chain" id="PRO_5020220991" evidence="7">
    <location>
        <begin position="24"/>
        <end position="342"/>
    </location>
</feature>
<reference evidence="10 11" key="1">
    <citation type="submission" date="2019-03" db="EMBL/GenBank/DDBJ databases">
        <authorList>
            <person name="Kim M.K.M."/>
        </authorList>
    </citation>
    <scope>NUCLEOTIDE SEQUENCE [LARGE SCALE GENOMIC DNA]</scope>
    <source>
        <strain evidence="10 11">17J68-15</strain>
    </source>
</reference>
<dbReference type="Pfam" id="PF02016">
    <property type="entry name" value="Peptidase_S66"/>
    <property type="match status" value="1"/>
</dbReference>
<dbReference type="GO" id="GO:0006508">
    <property type="term" value="P:proteolysis"/>
    <property type="evidence" value="ECO:0007669"/>
    <property type="project" value="UniProtKB-KW"/>
</dbReference>
<evidence type="ECO:0000313" key="11">
    <source>
        <dbReference type="Proteomes" id="UP000295164"/>
    </source>
</evidence>
<feature type="domain" description="LD-carboxypeptidase C-terminal" evidence="9">
    <location>
        <begin position="213"/>
        <end position="329"/>
    </location>
</feature>
<dbReference type="EMBL" id="SKFH01000018">
    <property type="protein sequence ID" value="TCZ69883.1"/>
    <property type="molecule type" value="Genomic_DNA"/>
</dbReference>
<dbReference type="PIRSF" id="PIRSF028757">
    <property type="entry name" value="LD-carboxypeptidase"/>
    <property type="match status" value="1"/>
</dbReference>
<dbReference type="InterPro" id="IPR029062">
    <property type="entry name" value="Class_I_gatase-like"/>
</dbReference>
<dbReference type="SUPFAM" id="SSF141986">
    <property type="entry name" value="LD-carboxypeptidase A C-terminal domain-like"/>
    <property type="match status" value="1"/>
</dbReference>
<evidence type="ECO:0000256" key="6">
    <source>
        <dbReference type="PIRSR" id="PIRSR028757-1"/>
    </source>
</evidence>
<dbReference type="Proteomes" id="UP000295164">
    <property type="component" value="Unassembled WGS sequence"/>
</dbReference>
<evidence type="ECO:0000259" key="8">
    <source>
        <dbReference type="Pfam" id="PF02016"/>
    </source>
</evidence>
<keyword evidence="3" id="KW-0645">Protease</keyword>
<dbReference type="Gene3D" id="3.50.30.60">
    <property type="entry name" value="LD-carboxypeptidase A C-terminal domain-like"/>
    <property type="match status" value="1"/>
</dbReference>
<gene>
    <name evidence="10" type="ORF">E0486_11645</name>
</gene>
<keyword evidence="2 10" id="KW-0121">Carboxypeptidase</keyword>
<dbReference type="AlphaFoldDB" id="A0A4R4DXY7"/>
<evidence type="ECO:0000256" key="4">
    <source>
        <dbReference type="ARBA" id="ARBA00022801"/>
    </source>
</evidence>
<dbReference type="GO" id="GO:0008236">
    <property type="term" value="F:serine-type peptidase activity"/>
    <property type="evidence" value="ECO:0007669"/>
    <property type="project" value="UniProtKB-KW"/>
</dbReference>
<dbReference type="RefSeq" id="WP_131852356.1">
    <property type="nucleotide sequence ID" value="NZ_SKFH01000018.1"/>
</dbReference>
<name>A0A4R4DXY7_9BACT</name>
<dbReference type="Pfam" id="PF17676">
    <property type="entry name" value="Peptidase_S66C"/>
    <property type="match status" value="1"/>
</dbReference>
<evidence type="ECO:0000256" key="7">
    <source>
        <dbReference type="SAM" id="SignalP"/>
    </source>
</evidence>
<dbReference type="Gene3D" id="3.40.50.10740">
    <property type="entry name" value="Class I glutamine amidotransferase-like"/>
    <property type="match status" value="1"/>
</dbReference>
<dbReference type="InterPro" id="IPR040921">
    <property type="entry name" value="Peptidase_S66C"/>
</dbReference>
<evidence type="ECO:0000256" key="3">
    <source>
        <dbReference type="ARBA" id="ARBA00022670"/>
    </source>
</evidence>
<comment type="similarity">
    <text evidence="1">Belongs to the peptidase S66 family.</text>
</comment>
<feature type="active site" description="Nucleophile" evidence="6">
    <location>
        <position position="143"/>
    </location>
</feature>
<evidence type="ECO:0000256" key="5">
    <source>
        <dbReference type="ARBA" id="ARBA00022825"/>
    </source>
</evidence>
<feature type="active site" description="Charge relay system" evidence="6">
    <location>
        <position position="243"/>
    </location>
</feature>
<dbReference type="SUPFAM" id="SSF52317">
    <property type="entry name" value="Class I glutamine amidotransferase-like"/>
    <property type="match status" value="1"/>
</dbReference>
<protein>
    <submittedName>
        <fullName evidence="10">LD-carboxypeptidase</fullName>
    </submittedName>
</protein>
<evidence type="ECO:0000256" key="2">
    <source>
        <dbReference type="ARBA" id="ARBA00022645"/>
    </source>
</evidence>
<evidence type="ECO:0000256" key="1">
    <source>
        <dbReference type="ARBA" id="ARBA00010233"/>
    </source>
</evidence>
<comment type="caution">
    <text evidence="10">The sequence shown here is derived from an EMBL/GenBank/DDBJ whole genome shotgun (WGS) entry which is preliminary data.</text>
</comment>
<dbReference type="OrthoDB" id="9807329at2"/>
<dbReference type="InterPro" id="IPR027461">
    <property type="entry name" value="Carboxypeptidase_A_C_sf"/>
</dbReference>
<sequence length="342" mass="37253">MQRKSFLATLGTLLAGSVGPRAAAAFVPDEEEAPVRRPPFLKPGDTIAITSPAGAITEVELQPALQQIRSWGYRVRLGSSIGKKDFSFGGTDDERCLDLQQLLDDPSVNAILCARGGYGAVRIVDGLSWSGFKRHPKWVIGFSDITVLHSHIHRQCRIATIHSKMCNSFPDDWAAAEPVQRDTVLSIRDALAGKPLSYRVPAFERNRPGTAAGVLVGGNLRTLENLAGTPSDIDTKGKILFVEDTGEYPYSVDRMFQNLHRSGKLCGLGGLIVGGFRMKPDDPGEEFGRDLYDIVLQRIGPVDYPVGFNFPVGHQRANFALRCGLRHRLTVDAAGTTLTDSL</sequence>
<dbReference type="CDD" id="cd07025">
    <property type="entry name" value="Peptidase_S66"/>
    <property type="match status" value="1"/>
</dbReference>
<accession>A0A4R4DXY7</accession>
<organism evidence="10 11">
    <name type="scientific">Flaviaesturariibacter aridisoli</name>
    <dbReference type="NCBI Taxonomy" id="2545761"/>
    <lineage>
        <taxon>Bacteria</taxon>
        <taxon>Pseudomonadati</taxon>
        <taxon>Bacteroidota</taxon>
        <taxon>Chitinophagia</taxon>
        <taxon>Chitinophagales</taxon>
        <taxon>Chitinophagaceae</taxon>
        <taxon>Flaviaestuariibacter</taxon>
    </lineage>
</organism>